<dbReference type="AlphaFoldDB" id="A0A6P1M3I2"/>
<feature type="domain" description="4Fe-4S ferredoxin-type" evidence="7">
    <location>
        <begin position="140"/>
        <end position="169"/>
    </location>
</feature>
<name>A0A6P1M3I2_9BACT</name>
<feature type="domain" description="4Fe-4S ferredoxin-type" evidence="7">
    <location>
        <begin position="186"/>
        <end position="215"/>
    </location>
</feature>
<dbReference type="InterPro" id="IPR009016">
    <property type="entry name" value="Fe_hydrogenase"/>
</dbReference>
<evidence type="ECO:0000256" key="6">
    <source>
        <dbReference type="ARBA" id="ARBA00023014"/>
    </source>
</evidence>
<dbReference type="Pfam" id="PF02906">
    <property type="entry name" value="Fe_hyd_lg_C"/>
    <property type="match status" value="1"/>
</dbReference>
<dbReference type="GO" id="GO:0051539">
    <property type="term" value="F:4 iron, 4 sulfur cluster binding"/>
    <property type="evidence" value="ECO:0007669"/>
    <property type="project" value="UniProtKB-KW"/>
</dbReference>
<keyword evidence="6" id="KW-0411">Iron-sulfur</keyword>
<dbReference type="Gene3D" id="3.40.950.10">
    <property type="entry name" value="Fe-only Hydrogenase (Larger Subunit), Chain L, domain 3"/>
    <property type="match status" value="1"/>
</dbReference>
<dbReference type="EMBL" id="CP047593">
    <property type="protein sequence ID" value="QHI68381.1"/>
    <property type="molecule type" value="Genomic_DNA"/>
</dbReference>
<dbReference type="InterPro" id="IPR017896">
    <property type="entry name" value="4Fe4S_Fe-S-bd"/>
</dbReference>
<dbReference type="Gene3D" id="3.30.70.20">
    <property type="match status" value="2"/>
</dbReference>
<dbReference type="Pfam" id="PF00037">
    <property type="entry name" value="Fer4"/>
    <property type="match status" value="1"/>
</dbReference>
<organism evidence="8 9">
    <name type="scientific">Tichowtungia aerotolerans</name>
    <dbReference type="NCBI Taxonomy" id="2697043"/>
    <lineage>
        <taxon>Bacteria</taxon>
        <taxon>Pseudomonadati</taxon>
        <taxon>Kiritimatiellota</taxon>
        <taxon>Tichowtungiia</taxon>
        <taxon>Tichowtungiales</taxon>
        <taxon>Tichowtungiaceae</taxon>
        <taxon>Tichowtungia</taxon>
    </lineage>
</organism>
<evidence type="ECO:0000313" key="8">
    <source>
        <dbReference type="EMBL" id="QHI68381.1"/>
    </source>
</evidence>
<keyword evidence="9" id="KW-1185">Reference proteome</keyword>
<dbReference type="PROSITE" id="PS00198">
    <property type="entry name" value="4FE4S_FER_1"/>
    <property type="match status" value="2"/>
</dbReference>
<keyword evidence="3" id="KW-0479">Metal-binding</keyword>
<accession>A0A6P1M3I2</accession>
<dbReference type="RefSeq" id="WP_160626647.1">
    <property type="nucleotide sequence ID" value="NZ_CP047593.1"/>
</dbReference>
<reference evidence="8 9" key="1">
    <citation type="submission" date="2020-01" db="EMBL/GenBank/DDBJ databases">
        <title>Ponticoccus aerotolerans gen. nov., sp. nov., an anaerobic bacterium and proposal of Ponticoccusceae fam. nov., Ponticoccusles ord. nov. and Ponticoccuse classis nov. in the phylum Kiritimatiellaeota.</title>
        <authorList>
            <person name="Zhou L.Y."/>
            <person name="Du Z.J."/>
        </authorList>
    </citation>
    <scope>NUCLEOTIDE SEQUENCE [LARGE SCALE GENOMIC DNA]</scope>
    <source>
        <strain evidence="8 9">S-5007</strain>
    </source>
</reference>
<dbReference type="Pfam" id="PF12838">
    <property type="entry name" value="Fer4_7"/>
    <property type="match status" value="1"/>
</dbReference>
<dbReference type="Proteomes" id="UP000464954">
    <property type="component" value="Chromosome"/>
</dbReference>
<dbReference type="InterPro" id="IPR004108">
    <property type="entry name" value="Fe_hydrogenase_lsu_C"/>
</dbReference>
<dbReference type="InterPro" id="IPR017900">
    <property type="entry name" value="4Fe4S_Fe_S_CS"/>
</dbReference>
<dbReference type="SUPFAM" id="SSF54862">
    <property type="entry name" value="4Fe-4S ferredoxins"/>
    <property type="match status" value="1"/>
</dbReference>
<dbReference type="PROSITE" id="PS51379">
    <property type="entry name" value="4FE4S_FER_2"/>
    <property type="match status" value="3"/>
</dbReference>
<proteinExistence type="predicted"/>
<keyword evidence="4" id="KW-0249">Electron transport</keyword>
<evidence type="ECO:0000256" key="5">
    <source>
        <dbReference type="ARBA" id="ARBA00023004"/>
    </source>
</evidence>
<sequence>MKQYDNQANRIRKEVLVRVARAFFSEELRAIDRIPIDMRPRSGESSRCCVYKDREVLKYRAMAALGFGVEDETDELTSLHEYYEKAQQRTCVKDIGLTVIDIACHACQKSRYVITDTCRGCLGRACQTNCPKDAIEIVNGRAVIDSGKCVDCGLCMKACPYNAVVRSPVPCEEICPVNAVSKDETGREIIDQEKCISCGQCTRACPFAAIQERSQMIDVLGRLKEDRPVVAMLAPSVIGQFPGNLEQIITALRRLGFDAVEEVATGADETARREAAEWKERIESGDAFMTTSCCPAYVEAVRKHIPEIGKFVSHTPSPMAISAGFVRETSPDAVTVFIGPCMAKRVEALQSSDVDYVLTFEELGAMLIAAGIDVQECEAAVIDEPAEAAGRGFAVSGGVTGAIQTQFADQENNLQPVGFDGLDKKALLQLKMAATRGCGGNFVEVMCCEGGCMSGPGVLSNPKTAARQLNALLKDS</sequence>
<dbReference type="InterPro" id="IPR027631">
    <property type="entry name" value="Mono_FeFe_hydrog"/>
</dbReference>
<dbReference type="SUPFAM" id="SSF53920">
    <property type="entry name" value="Fe-only hydrogenase"/>
    <property type="match status" value="1"/>
</dbReference>
<dbReference type="PANTHER" id="PTHR42859:SF10">
    <property type="entry name" value="DIMETHYLSULFOXIDE REDUCTASE CHAIN B"/>
    <property type="match status" value="1"/>
</dbReference>
<dbReference type="NCBIfam" id="TIGR04105">
    <property type="entry name" value="FeFe_hydrog_B1"/>
    <property type="match status" value="1"/>
</dbReference>
<evidence type="ECO:0000313" key="9">
    <source>
        <dbReference type="Proteomes" id="UP000464954"/>
    </source>
</evidence>
<evidence type="ECO:0000256" key="4">
    <source>
        <dbReference type="ARBA" id="ARBA00022982"/>
    </source>
</evidence>
<evidence type="ECO:0000256" key="1">
    <source>
        <dbReference type="ARBA" id="ARBA00022448"/>
    </source>
</evidence>
<keyword evidence="2" id="KW-0004">4Fe-4S</keyword>
<gene>
    <name evidence="8" type="ORF">GT409_02550</name>
</gene>
<dbReference type="PANTHER" id="PTHR42859">
    <property type="entry name" value="OXIDOREDUCTASE"/>
    <property type="match status" value="1"/>
</dbReference>
<keyword evidence="5" id="KW-0408">Iron</keyword>
<dbReference type="InterPro" id="IPR050294">
    <property type="entry name" value="RnfB_subfamily"/>
</dbReference>
<dbReference type="GO" id="GO:0046872">
    <property type="term" value="F:metal ion binding"/>
    <property type="evidence" value="ECO:0007669"/>
    <property type="project" value="UniProtKB-KW"/>
</dbReference>
<evidence type="ECO:0000256" key="3">
    <source>
        <dbReference type="ARBA" id="ARBA00022723"/>
    </source>
</evidence>
<protein>
    <submittedName>
        <fullName evidence="8">4Fe-4S dicluster domain-containing protein</fullName>
    </submittedName>
</protein>
<feature type="domain" description="4Fe-4S ferredoxin-type" evidence="7">
    <location>
        <begin position="109"/>
        <end position="139"/>
    </location>
</feature>
<keyword evidence="1" id="KW-0813">Transport</keyword>
<dbReference type="KEGG" id="taer:GT409_02550"/>
<evidence type="ECO:0000256" key="2">
    <source>
        <dbReference type="ARBA" id="ARBA00022485"/>
    </source>
</evidence>
<evidence type="ECO:0000259" key="7">
    <source>
        <dbReference type="PROSITE" id="PS51379"/>
    </source>
</evidence>
<dbReference type="CDD" id="cd10549">
    <property type="entry name" value="MtMvhB_like"/>
    <property type="match status" value="1"/>
</dbReference>